<dbReference type="Proteomes" id="UP000008792">
    <property type="component" value="Unassembled WGS sequence"/>
</dbReference>
<keyword evidence="3" id="KW-1185">Reference proteome</keyword>
<feature type="compositionally biased region" description="Acidic residues" evidence="1">
    <location>
        <begin position="28"/>
        <end position="51"/>
    </location>
</feature>
<evidence type="ECO:0000313" key="3">
    <source>
        <dbReference type="Proteomes" id="UP000008792"/>
    </source>
</evidence>
<dbReference type="InParanoid" id="A0A0Q9WNA9"/>
<feature type="region of interest" description="Disordered" evidence="1">
    <location>
        <begin position="28"/>
        <end position="61"/>
    </location>
</feature>
<sequence>MSGIFKIFGTFYQLAALAANKILFGALDDEPSAEEDESQEESTDDADELYDDPINISSSPNKEREVHCVCEEVNGRLHKLYDLRDYVFDPQDDMQQAMRREAARQRAQAGYSQPLSLTRSIRRTVEQHLQFVSEDYL</sequence>
<evidence type="ECO:0000313" key="2">
    <source>
        <dbReference type="EMBL" id="KRF82334.1"/>
    </source>
</evidence>
<dbReference type="KEGG" id="dvi:26530605"/>
<evidence type="ECO:0000256" key="1">
    <source>
        <dbReference type="SAM" id="MobiDB-lite"/>
    </source>
</evidence>
<protein>
    <submittedName>
        <fullName evidence="2">Uncharacterized protein</fullName>
    </submittedName>
</protein>
<organism evidence="2 3">
    <name type="scientific">Drosophila virilis</name>
    <name type="common">Fruit fly</name>
    <dbReference type="NCBI Taxonomy" id="7244"/>
    <lineage>
        <taxon>Eukaryota</taxon>
        <taxon>Metazoa</taxon>
        <taxon>Ecdysozoa</taxon>
        <taxon>Arthropoda</taxon>
        <taxon>Hexapoda</taxon>
        <taxon>Insecta</taxon>
        <taxon>Pterygota</taxon>
        <taxon>Neoptera</taxon>
        <taxon>Endopterygota</taxon>
        <taxon>Diptera</taxon>
        <taxon>Brachycera</taxon>
        <taxon>Muscomorpha</taxon>
        <taxon>Ephydroidea</taxon>
        <taxon>Drosophilidae</taxon>
        <taxon>Drosophila</taxon>
    </lineage>
</organism>
<proteinExistence type="predicted"/>
<reference evidence="2 3" key="1">
    <citation type="journal article" date="2007" name="Nature">
        <title>Evolution of genes and genomes on the Drosophila phylogeny.</title>
        <authorList>
            <consortium name="Drosophila 12 Genomes Consortium"/>
            <person name="Clark A.G."/>
            <person name="Eisen M.B."/>
            <person name="Smith D.R."/>
            <person name="Bergman C.M."/>
            <person name="Oliver B."/>
            <person name="Markow T.A."/>
            <person name="Kaufman T.C."/>
            <person name="Kellis M."/>
            <person name="Gelbart W."/>
            <person name="Iyer V.N."/>
            <person name="Pollard D.A."/>
            <person name="Sackton T.B."/>
            <person name="Larracuente A.M."/>
            <person name="Singh N.D."/>
            <person name="Abad J.P."/>
            <person name="Abt D.N."/>
            <person name="Adryan B."/>
            <person name="Aguade M."/>
            <person name="Akashi H."/>
            <person name="Anderson W.W."/>
            <person name="Aquadro C.F."/>
            <person name="Ardell D.H."/>
            <person name="Arguello R."/>
            <person name="Artieri C.G."/>
            <person name="Barbash D.A."/>
            <person name="Barker D."/>
            <person name="Barsanti P."/>
            <person name="Batterham P."/>
            <person name="Batzoglou S."/>
            <person name="Begun D."/>
            <person name="Bhutkar A."/>
            <person name="Blanco E."/>
            <person name="Bosak S.A."/>
            <person name="Bradley R.K."/>
            <person name="Brand A.D."/>
            <person name="Brent M.R."/>
            <person name="Brooks A.N."/>
            <person name="Brown R.H."/>
            <person name="Butlin R.K."/>
            <person name="Caggese C."/>
            <person name="Calvi B.R."/>
            <person name="Bernardo de Carvalho A."/>
            <person name="Caspi A."/>
            <person name="Castrezana S."/>
            <person name="Celniker S.E."/>
            <person name="Chang J.L."/>
            <person name="Chapple C."/>
            <person name="Chatterji S."/>
            <person name="Chinwalla A."/>
            <person name="Civetta A."/>
            <person name="Clifton S.W."/>
            <person name="Comeron J.M."/>
            <person name="Costello J.C."/>
            <person name="Coyne J.A."/>
            <person name="Daub J."/>
            <person name="David R.G."/>
            <person name="Delcher A.L."/>
            <person name="Delehaunty K."/>
            <person name="Do C.B."/>
            <person name="Ebling H."/>
            <person name="Edwards K."/>
            <person name="Eickbush T."/>
            <person name="Evans J.D."/>
            <person name="Filipski A."/>
            <person name="Findeiss S."/>
            <person name="Freyhult E."/>
            <person name="Fulton L."/>
            <person name="Fulton R."/>
            <person name="Garcia A.C."/>
            <person name="Gardiner A."/>
            <person name="Garfield D.A."/>
            <person name="Garvin B.E."/>
            <person name="Gibson G."/>
            <person name="Gilbert D."/>
            <person name="Gnerre S."/>
            <person name="Godfrey J."/>
            <person name="Good R."/>
            <person name="Gotea V."/>
            <person name="Gravely B."/>
            <person name="Greenberg A.J."/>
            <person name="Griffiths-Jones S."/>
            <person name="Gross S."/>
            <person name="Guigo R."/>
            <person name="Gustafson E.A."/>
            <person name="Haerty W."/>
            <person name="Hahn M.W."/>
            <person name="Halligan D.L."/>
            <person name="Halpern A.L."/>
            <person name="Halter G.M."/>
            <person name="Han M.V."/>
            <person name="Heger A."/>
            <person name="Hillier L."/>
            <person name="Hinrichs A.S."/>
            <person name="Holmes I."/>
            <person name="Hoskins R.A."/>
            <person name="Hubisz M.J."/>
            <person name="Hultmark D."/>
            <person name="Huntley M.A."/>
            <person name="Jaffe D.B."/>
            <person name="Jagadeeshan S."/>
            <person name="Jeck W.R."/>
            <person name="Johnson J."/>
            <person name="Jones C.D."/>
            <person name="Jordan W.C."/>
            <person name="Karpen G.H."/>
            <person name="Kataoka E."/>
            <person name="Keightley P.D."/>
            <person name="Kheradpour P."/>
            <person name="Kirkness E.F."/>
            <person name="Koerich L.B."/>
            <person name="Kristiansen K."/>
            <person name="Kudrna D."/>
            <person name="Kulathinal R.J."/>
            <person name="Kumar S."/>
            <person name="Kwok R."/>
            <person name="Lander E."/>
            <person name="Langley C.H."/>
            <person name="Lapoint R."/>
            <person name="Lazzaro B.P."/>
            <person name="Lee S.J."/>
            <person name="Levesque L."/>
            <person name="Li R."/>
            <person name="Lin C.F."/>
            <person name="Lin M.F."/>
            <person name="Lindblad-Toh K."/>
            <person name="Llopart A."/>
            <person name="Long M."/>
            <person name="Low L."/>
            <person name="Lozovsky E."/>
            <person name="Lu J."/>
            <person name="Luo M."/>
            <person name="Machado C.A."/>
            <person name="Makalowski W."/>
            <person name="Marzo M."/>
            <person name="Matsuda M."/>
            <person name="Matzkin L."/>
            <person name="McAllister B."/>
            <person name="McBride C.S."/>
            <person name="McKernan B."/>
            <person name="McKernan K."/>
            <person name="Mendez-Lago M."/>
            <person name="Minx P."/>
            <person name="Mollenhauer M.U."/>
            <person name="Montooth K."/>
            <person name="Mount S.M."/>
            <person name="Mu X."/>
            <person name="Myers E."/>
            <person name="Negre B."/>
            <person name="Newfeld S."/>
            <person name="Nielsen R."/>
            <person name="Noor M.A."/>
            <person name="O'Grady P."/>
            <person name="Pachter L."/>
            <person name="Papaceit M."/>
            <person name="Parisi M.J."/>
            <person name="Parisi M."/>
            <person name="Parts L."/>
            <person name="Pedersen J.S."/>
            <person name="Pesole G."/>
            <person name="Phillippy A.M."/>
            <person name="Ponting C.P."/>
            <person name="Pop M."/>
            <person name="Porcelli D."/>
            <person name="Powell J.R."/>
            <person name="Prohaska S."/>
            <person name="Pruitt K."/>
            <person name="Puig M."/>
            <person name="Quesneville H."/>
            <person name="Ram K.R."/>
            <person name="Rand D."/>
            <person name="Rasmussen M.D."/>
            <person name="Reed L.K."/>
            <person name="Reenan R."/>
            <person name="Reily A."/>
            <person name="Remington K.A."/>
            <person name="Rieger T.T."/>
            <person name="Ritchie M.G."/>
            <person name="Robin C."/>
            <person name="Rogers Y.H."/>
            <person name="Rohde C."/>
            <person name="Rozas J."/>
            <person name="Rubenfield M.J."/>
            <person name="Ruiz A."/>
            <person name="Russo S."/>
            <person name="Salzberg S.L."/>
            <person name="Sanchez-Gracia A."/>
            <person name="Saranga D.J."/>
            <person name="Sato H."/>
            <person name="Schaeffer S.W."/>
            <person name="Schatz M.C."/>
            <person name="Schlenke T."/>
            <person name="Schwartz R."/>
            <person name="Segarra C."/>
            <person name="Singh R.S."/>
            <person name="Sirot L."/>
            <person name="Sirota M."/>
            <person name="Sisneros N.B."/>
            <person name="Smith C.D."/>
            <person name="Smith T.F."/>
            <person name="Spieth J."/>
            <person name="Stage D.E."/>
            <person name="Stark A."/>
            <person name="Stephan W."/>
            <person name="Strausberg R.L."/>
            <person name="Strempel S."/>
            <person name="Sturgill D."/>
            <person name="Sutton G."/>
            <person name="Sutton G.G."/>
            <person name="Tao W."/>
            <person name="Teichmann S."/>
            <person name="Tobari Y.N."/>
            <person name="Tomimura Y."/>
            <person name="Tsolas J.M."/>
            <person name="Valente V.L."/>
            <person name="Venter E."/>
            <person name="Venter J.C."/>
            <person name="Vicario S."/>
            <person name="Vieira F.G."/>
            <person name="Vilella A.J."/>
            <person name="Villasante A."/>
            <person name="Walenz B."/>
            <person name="Wang J."/>
            <person name="Wasserman M."/>
            <person name="Watts T."/>
            <person name="Wilson D."/>
            <person name="Wilson R.K."/>
            <person name="Wing R.A."/>
            <person name="Wolfner M.F."/>
            <person name="Wong A."/>
            <person name="Wong G.K."/>
            <person name="Wu C.I."/>
            <person name="Wu G."/>
            <person name="Yamamoto D."/>
            <person name="Yang H.P."/>
            <person name="Yang S.P."/>
            <person name="Yorke J.A."/>
            <person name="Yoshida K."/>
            <person name="Zdobnov E."/>
            <person name="Zhang P."/>
            <person name="Zhang Y."/>
            <person name="Zimin A.V."/>
            <person name="Baldwin J."/>
            <person name="Abdouelleil A."/>
            <person name="Abdulkadir J."/>
            <person name="Abebe A."/>
            <person name="Abera B."/>
            <person name="Abreu J."/>
            <person name="Acer S.C."/>
            <person name="Aftuck L."/>
            <person name="Alexander A."/>
            <person name="An P."/>
            <person name="Anderson E."/>
            <person name="Anderson S."/>
            <person name="Arachi H."/>
            <person name="Azer M."/>
            <person name="Bachantsang P."/>
            <person name="Barry A."/>
            <person name="Bayul T."/>
            <person name="Berlin A."/>
            <person name="Bessette D."/>
            <person name="Bloom T."/>
            <person name="Blye J."/>
            <person name="Boguslavskiy L."/>
            <person name="Bonnet C."/>
            <person name="Boukhgalter B."/>
            <person name="Bourzgui I."/>
            <person name="Brown A."/>
            <person name="Cahill P."/>
            <person name="Channer S."/>
            <person name="Cheshatsang Y."/>
            <person name="Chuda L."/>
            <person name="Citroen M."/>
            <person name="Collymore A."/>
            <person name="Cooke P."/>
            <person name="Costello M."/>
            <person name="D'Aco K."/>
            <person name="Daza R."/>
            <person name="De Haan G."/>
            <person name="DeGray S."/>
            <person name="DeMaso C."/>
            <person name="Dhargay N."/>
            <person name="Dooley K."/>
            <person name="Dooley E."/>
            <person name="Doricent M."/>
            <person name="Dorje P."/>
            <person name="Dorjee K."/>
            <person name="Dupes A."/>
            <person name="Elong R."/>
            <person name="Falk J."/>
            <person name="Farina A."/>
            <person name="Faro S."/>
            <person name="Ferguson D."/>
            <person name="Fisher S."/>
            <person name="Foley C.D."/>
            <person name="Franke A."/>
            <person name="Friedrich D."/>
            <person name="Gadbois L."/>
            <person name="Gearin G."/>
            <person name="Gearin C.R."/>
            <person name="Giannoukos G."/>
            <person name="Goode T."/>
            <person name="Graham J."/>
            <person name="Grandbois E."/>
            <person name="Grewal S."/>
            <person name="Gyaltsen K."/>
            <person name="Hafez N."/>
            <person name="Hagos B."/>
            <person name="Hall J."/>
            <person name="Henson C."/>
            <person name="Hollinger A."/>
            <person name="Honan T."/>
            <person name="Huard M.D."/>
            <person name="Hughes L."/>
            <person name="Hurhula B."/>
            <person name="Husby M.E."/>
            <person name="Kamat A."/>
            <person name="Kanga B."/>
            <person name="Kashin S."/>
            <person name="Khazanovich D."/>
            <person name="Kisner P."/>
            <person name="Lance K."/>
            <person name="Lara M."/>
            <person name="Lee W."/>
            <person name="Lennon N."/>
            <person name="Letendre F."/>
            <person name="LeVine R."/>
            <person name="Lipovsky A."/>
            <person name="Liu X."/>
            <person name="Liu J."/>
            <person name="Liu S."/>
            <person name="Lokyitsang T."/>
            <person name="Lokyitsang Y."/>
            <person name="Lubonja R."/>
            <person name="Lui A."/>
            <person name="MacDonald P."/>
            <person name="Magnisalis V."/>
            <person name="Maru K."/>
            <person name="Matthews C."/>
            <person name="McCusker W."/>
            <person name="McDonough S."/>
            <person name="Mehta T."/>
            <person name="Meldrim J."/>
            <person name="Meneus L."/>
            <person name="Mihai O."/>
            <person name="Mihalev A."/>
            <person name="Mihova T."/>
            <person name="Mittelman R."/>
            <person name="Mlenga V."/>
            <person name="Montmayeur A."/>
            <person name="Mulrain L."/>
            <person name="Navidi A."/>
            <person name="Naylor J."/>
            <person name="Negash T."/>
            <person name="Nguyen T."/>
            <person name="Nguyen N."/>
            <person name="Nicol R."/>
            <person name="Norbu C."/>
            <person name="Norbu N."/>
            <person name="Novod N."/>
            <person name="O'Neill B."/>
            <person name="Osman S."/>
            <person name="Markiewicz E."/>
            <person name="Oyono O.L."/>
            <person name="Patti C."/>
            <person name="Phunkhang P."/>
            <person name="Pierre F."/>
            <person name="Priest M."/>
            <person name="Raghuraman S."/>
            <person name="Rege F."/>
            <person name="Reyes R."/>
            <person name="Rise C."/>
            <person name="Rogov P."/>
            <person name="Ross K."/>
            <person name="Ryan E."/>
            <person name="Settipalli S."/>
            <person name="Shea T."/>
            <person name="Sherpa N."/>
            <person name="Shi L."/>
            <person name="Shih D."/>
            <person name="Sparrow T."/>
            <person name="Spaulding J."/>
            <person name="Stalker J."/>
            <person name="Stange-Thomann N."/>
            <person name="Stavropoulos S."/>
            <person name="Stone C."/>
            <person name="Strader C."/>
            <person name="Tesfaye S."/>
            <person name="Thomson T."/>
            <person name="Thoulutsang Y."/>
            <person name="Thoulutsang D."/>
            <person name="Topham K."/>
            <person name="Topping I."/>
            <person name="Tsamla T."/>
            <person name="Vassiliev H."/>
            <person name="Vo A."/>
            <person name="Wangchuk T."/>
            <person name="Wangdi T."/>
            <person name="Weiand M."/>
            <person name="Wilkinson J."/>
            <person name="Wilson A."/>
            <person name="Yadav S."/>
            <person name="Young G."/>
            <person name="Yu Q."/>
            <person name="Zembek L."/>
            <person name="Zhong D."/>
            <person name="Zimmer A."/>
            <person name="Zwirko Z."/>
            <person name="Jaffe D.B."/>
            <person name="Alvarez P."/>
            <person name="Brockman W."/>
            <person name="Butler J."/>
            <person name="Chin C."/>
            <person name="Gnerre S."/>
            <person name="Grabherr M."/>
            <person name="Kleber M."/>
            <person name="Mauceli E."/>
            <person name="MacCallum I."/>
        </authorList>
    </citation>
    <scope>NUCLEOTIDE SEQUENCE [LARGE SCALE GENOMIC DNA]</scope>
    <source>
        <strain evidence="3">Tucson 15010-1051.87</strain>
    </source>
</reference>
<name>A0A0Q9WNA9_DROVI</name>
<dbReference type="AlphaFoldDB" id="A0A0Q9WNA9"/>
<accession>A0A0Q9WNA9</accession>
<dbReference type="EMBL" id="CH940651">
    <property type="protein sequence ID" value="KRF82334.1"/>
    <property type="molecule type" value="Genomic_DNA"/>
</dbReference>
<gene>
    <name evidence="2" type="primary">Dvir\GJ25835</name>
    <name evidence="2" type="ORF">Dvir_GJ25835</name>
</gene>